<dbReference type="InterPro" id="IPR002495">
    <property type="entry name" value="Glyco_trans_8"/>
</dbReference>
<evidence type="ECO:0000256" key="3">
    <source>
        <dbReference type="ARBA" id="ARBA00006351"/>
    </source>
</evidence>
<keyword evidence="5" id="KW-0808">Transferase</keyword>
<keyword evidence="11" id="KW-0325">Glycoprotein</keyword>
<evidence type="ECO:0000313" key="15">
    <source>
        <dbReference type="Proteomes" id="UP001367508"/>
    </source>
</evidence>
<organism evidence="14 15">
    <name type="scientific">Canavalia gladiata</name>
    <name type="common">Sword bean</name>
    <name type="synonym">Dolichos gladiatus</name>
    <dbReference type="NCBI Taxonomy" id="3824"/>
    <lineage>
        <taxon>Eukaryota</taxon>
        <taxon>Viridiplantae</taxon>
        <taxon>Streptophyta</taxon>
        <taxon>Embryophyta</taxon>
        <taxon>Tracheophyta</taxon>
        <taxon>Spermatophyta</taxon>
        <taxon>Magnoliopsida</taxon>
        <taxon>eudicotyledons</taxon>
        <taxon>Gunneridae</taxon>
        <taxon>Pentapetalae</taxon>
        <taxon>rosids</taxon>
        <taxon>fabids</taxon>
        <taxon>Fabales</taxon>
        <taxon>Fabaceae</taxon>
        <taxon>Papilionoideae</taxon>
        <taxon>50 kb inversion clade</taxon>
        <taxon>NPAAA clade</taxon>
        <taxon>indigoferoid/millettioid clade</taxon>
        <taxon>Phaseoleae</taxon>
        <taxon>Canavalia</taxon>
    </lineage>
</organism>
<keyword evidence="12 13" id="KW-0961">Cell wall biogenesis/degradation</keyword>
<dbReference type="PANTHER" id="PTHR32116">
    <property type="entry name" value="GALACTURONOSYLTRANSFERASE 4-RELATED"/>
    <property type="match status" value="1"/>
</dbReference>
<evidence type="ECO:0000256" key="6">
    <source>
        <dbReference type="ARBA" id="ARBA00022692"/>
    </source>
</evidence>
<sequence length="535" mass="61918">MRRRAAEFRRPVRRRFPHWIWLLLGAFSLAGLVLFLVHHNHREDRVYHPLLERNAKVEHISRARWNFTQEISSVTSSSRQLAEQMILAKAYVVIAKEHNNLHLAWELSSKIRSCQLLLSKAAMTGEPVTLEEAKPIIKSLSTLIFKAQDVHFDIATTIMTMKSHIQALEERANAATIQSTLFAQISAEALPKGLHCLNVKLMTDWLKMPSMQKLSDERRNSPRLIDNNLCHFCIFSDNVLATSVVVNSTIFNADHPKQLVFHIVTDGVNYRAMQAWFFSNNFKGVTIEVQNIEEFQWLNESYSPIVKRLHNPESRAFYFGAYQDVNVEPKLRNPKFLSLLNHLRFYIPEIYPQLKKVVFLDDDVVVQKDLTPLFSLDLHENVNGAVETCLEAFHRYYKYLNFSNSIISSKFDPQACGWALGMNIFDLVAWRKANVTARYHYWQEQNADGTLWKLGTLPPALLSFYGLTEPLDRRWHVLGLGYDLNIDNRLIESAAVIHFNGNMKPWLKLAIGRYKPLWHQYINQSHPHLLDCATV</sequence>
<evidence type="ECO:0000256" key="1">
    <source>
        <dbReference type="ARBA" id="ARBA00004323"/>
    </source>
</evidence>
<keyword evidence="6 13" id="KW-0812">Transmembrane</keyword>
<evidence type="ECO:0000256" key="2">
    <source>
        <dbReference type="ARBA" id="ARBA00004877"/>
    </source>
</evidence>
<name>A0AAN9Q850_CANGL</name>
<evidence type="ECO:0000256" key="11">
    <source>
        <dbReference type="ARBA" id="ARBA00023180"/>
    </source>
</evidence>
<comment type="pathway">
    <text evidence="2 13">Glycan metabolism; pectin biosynthesis.</text>
</comment>
<keyword evidence="4 13" id="KW-0328">Glycosyltransferase</keyword>
<keyword evidence="9 13" id="KW-0333">Golgi apparatus</keyword>
<dbReference type="PANTHER" id="PTHR32116:SF101">
    <property type="entry name" value="HEXOSYLTRANSFERASE"/>
    <property type="match status" value="1"/>
</dbReference>
<dbReference type="FunFam" id="3.90.550.10:FF:000056">
    <property type="entry name" value="Hexosyltransferase"/>
    <property type="match status" value="1"/>
</dbReference>
<evidence type="ECO:0000256" key="7">
    <source>
        <dbReference type="ARBA" id="ARBA00022968"/>
    </source>
</evidence>
<dbReference type="AlphaFoldDB" id="A0AAN9Q850"/>
<comment type="subcellular location">
    <subcellularLocation>
        <location evidence="1 13">Golgi apparatus membrane</location>
        <topology evidence="1 13">Single-pass type II membrane protein</topology>
    </subcellularLocation>
</comment>
<evidence type="ECO:0000313" key="14">
    <source>
        <dbReference type="EMBL" id="KAK7328475.1"/>
    </source>
</evidence>
<keyword evidence="15" id="KW-1185">Reference proteome</keyword>
<evidence type="ECO:0000256" key="10">
    <source>
        <dbReference type="ARBA" id="ARBA00023136"/>
    </source>
</evidence>
<dbReference type="GO" id="GO:0047262">
    <property type="term" value="F:polygalacturonate 4-alpha-galacturonosyltransferase activity"/>
    <property type="evidence" value="ECO:0007669"/>
    <property type="project" value="InterPro"/>
</dbReference>
<keyword evidence="10 13" id="KW-0472">Membrane</keyword>
<protein>
    <recommendedName>
        <fullName evidence="13">Hexosyltransferase</fullName>
        <ecNumber evidence="13">2.4.1.-</ecNumber>
    </recommendedName>
</protein>
<evidence type="ECO:0000256" key="5">
    <source>
        <dbReference type="ARBA" id="ARBA00022679"/>
    </source>
</evidence>
<evidence type="ECO:0000256" key="13">
    <source>
        <dbReference type="RuleBase" id="RU362027"/>
    </source>
</evidence>
<evidence type="ECO:0000256" key="9">
    <source>
        <dbReference type="ARBA" id="ARBA00023034"/>
    </source>
</evidence>
<gene>
    <name evidence="14" type="ORF">VNO77_22582</name>
</gene>
<dbReference type="CDD" id="cd06429">
    <property type="entry name" value="GT8_like_1"/>
    <property type="match status" value="1"/>
</dbReference>
<dbReference type="EC" id="2.4.1.-" evidence="13"/>
<evidence type="ECO:0000256" key="8">
    <source>
        <dbReference type="ARBA" id="ARBA00022989"/>
    </source>
</evidence>
<dbReference type="Proteomes" id="UP001367508">
    <property type="component" value="Unassembled WGS sequence"/>
</dbReference>
<dbReference type="EMBL" id="JAYMYQ010000005">
    <property type="protein sequence ID" value="KAK7328475.1"/>
    <property type="molecule type" value="Genomic_DNA"/>
</dbReference>
<keyword evidence="8 13" id="KW-1133">Transmembrane helix</keyword>
<dbReference type="SUPFAM" id="SSF53448">
    <property type="entry name" value="Nucleotide-diphospho-sugar transferases"/>
    <property type="match status" value="1"/>
</dbReference>
<comment type="similarity">
    <text evidence="3 13">Belongs to the glycosyltransferase 8 family.</text>
</comment>
<dbReference type="Pfam" id="PF01501">
    <property type="entry name" value="Glyco_transf_8"/>
    <property type="match status" value="1"/>
</dbReference>
<dbReference type="InterPro" id="IPR029044">
    <property type="entry name" value="Nucleotide-diphossugar_trans"/>
</dbReference>
<dbReference type="GO" id="GO:0071555">
    <property type="term" value="P:cell wall organization"/>
    <property type="evidence" value="ECO:0007669"/>
    <property type="project" value="UniProtKB-KW"/>
</dbReference>
<proteinExistence type="inferred from homology"/>
<feature type="transmembrane region" description="Helical" evidence="13">
    <location>
        <begin position="20"/>
        <end position="38"/>
    </location>
</feature>
<accession>A0AAN9Q850</accession>
<keyword evidence="7" id="KW-0735">Signal-anchor</keyword>
<evidence type="ECO:0000256" key="4">
    <source>
        <dbReference type="ARBA" id="ARBA00022676"/>
    </source>
</evidence>
<dbReference type="Pfam" id="PF25557">
    <property type="entry name" value="GAUT_1"/>
    <property type="match status" value="1"/>
</dbReference>
<dbReference type="InterPro" id="IPR029993">
    <property type="entry name" value="GAUT"/>
</dbReference>
<dbReference type="Gene3D" id="3.90.550.10">
    <property type="entry name" value="Spore Coat Polysaccharide Biosynthesis Protein SpsA, Chain A"/>
    <property type="match status" value="1"/>
</dbReference>
<dbReference type="GO" id="GO:0000139">
    <property type="term" value="C:Golgi membrane"/>
    <property type="evidence" value="ECO:0007669"/>
    <property type="project" value="UniProtKB-SubCell"/>
</dbReference>
<comment type="caution">
    <text evidence="14">The sequence shown here is derived from an EMBL/GenBank/DDBJ whole genome shotgun (WGS) entry which is preliminary data.</text>
</comment>
<evidence type="ECO:0000256" key="12">
    <source>
        <dbReference type="ARBA" id="ARBA00023316"/>
    </source>
</evidence>
<reference evidence="14 15" key="1">
    <citation type="submission" date="2024-01" db="EMBL/GenBank/DDBJ databases">
        <title>The genomes of 5 underutilized Papilionoideae crops provide insights into root nodulation and disease resistanc.</title>
        <authorList>
            <person name="Jiang F."/>
        </authorList>
    </citation>
    <scope>NUCLEOTIDE SEQUENCE [LARGE SCALE GENOMIC DNA]</scope>
    <source>
        <strain evidence="14">LVBAO_FW01</strain>
        <tissue evidence="14">Leaves</tissue>
    </source>
</reference>